<evidence type="ECO:0000313" key="2">
    <source>
        <dbReference type="EMBL" id="EXJ16165.1"/>
    </source>
</evidence>
<accession>W9W0M3</accession>
<dbReference type="Proteomes" id="UP000019460">
    <property type="component" value="Unassembled WGS sequence"/>
</dbReference>
<keyword evidence="3" id="KW-1185">Reference proteome</keyword>
<proteinExistence type="predicted"/>
<dbReference type="AlphaFoldDB" id="W9W0M3"/>
<organism evidence="2 3">
    <name type="scientific">Imhoffiella purpurea</name>
    <dbReference type="NCBI Taxonomy" id="1249627"/>
    <lineage>
        <taxon>Bacteria</taxon>
        <taxon>Pseudomonadati</taxon>
        <taxon>Pseudomonadota</taxon>
        <taxon>Gammaproteobacteria</taxon>
        <taxon>Chromatiales</taxon>
        <taxon>Chromatiaceae</taxon>
        <taxon>Imhoffiella</taxon>
    </lineage>
</organism>
<evidence type="ECO:0000313" key="3">
    <source>
        <dbReference type="Proteomes" id="UP000019460"/>
    </source>
</evidence>
<dbReference type="STRING" id="1249627.D779_0470"/>
<reference evidence="2 3" key="1">
    <citation type="submission" date="2012-11" db="EMBL/GenBank/DDBJ databases">
        <title>Genome assembly of Thiorhodococcus sp. AK35.</title>
        <authorList>
            <person name="Nupur N."/>
            <person name="Khatri I."/>
            <person name="Subramanian S."/>
            <person name="Pinnaka A."/>
        </authorList>
    </citation>
    <scope>NUCLEOTIDE SEQUENCE [LARGE SCALE GENOMIC DNA]</scope>
    <source>
        <strain evidence="2 3">AK35</strain>
    </source>
</reference>
<evidence type="ECO:0000256" key="1">
    <source>
        <dbReference type="SAM" id="MobiDB-lite"/>
    </source>
</evidence>
<gene>
    <name evidence="2" type="ORF">D779_0470</name>
</gene>
<sequence>MAAGRRMGGHAGLLRSPRGTEGAARTIVMIGDDTGGRRRLGRSQGPQTRGGRSGRVGTKR</sequence>
<protein>
    <submittedName>
        <fullName evidence="2">Uncharacterized protein</fullName>
    </submittedName>
</protein>
<comment type="caution">
    <text evidence="2">The sequence shown here is derived from an EMBL/GenBank/DDBJ whole genome shotgun (WGS) entry which is preliminary data.</text>
</comment>
<feature type="region of interest" description="Disordered" evidence="1">
    <location>
        <begin position="1"/>
        <end position="60"/>
    </location>
</feature>
<name>W9W0M3_9GAMM</name>
<dbReference type="EMBL" id="AONC01000014">
    <property type="protein sequence ID" value="EXJ16165.1"/>
    <property type="molecule type" value="Genomic_DNA"/>
</dbReference>